<accession>A0A238H3F0</accession>
<gene>
    <name evidence="1" type="ORF">BSIN_2582</name>
</gene>
<dbReference type="EMBL" id="FXAN01000041">
    <property type="protein sequence ID" value="SMF99563.1"/>
    <property type="molecule type" value="Genomic_DNA"/>
</dbReference>
<dbReference type="Proteomes" id="UP000198460">
    <property type="component" value="Unassembled WGS sequence"/>
</dbReference>
<reference evidence="1 2" key="1">
    <citation type="submission" date="2017-04" db="EMBL/GenBank/DDBJ databases">
        <authorList>
            <person name="Afonso C.L."/>
            <person name="Miller P.J."/>
            <person name="Scott M.A."/>
            <person name="Spackman E."/>
            <person name="Goraichik I."/>
            <person name="Dimitrov K.M."/>
            <person name="Suarez D.L."/>
            <person name="Swayne D.E."/>
        </authorList>
    </citation>
    <scope>NUCLEOTIDE SEQUENCE [LARGE SCALE GENOMIC DNA]</scope>
    <source>
        <strain evidence="1">LMG 28154</strain>
    </source>
</reference>
<evidence type="ECO:0000313" key="2">
    <source>
        <dbReference type="Proteomes" id="UP000198460"/>
    </source>
</evidence>
<dbReference type="AlphaFoldDB" id="A0A238H3F0"/>
<protein>
    <submittedName>
        <fullName evidence="1">Uncharacterized protein</fullName>
    </submittedName>
</protein>
<organism evidence="1 2">
    <name type="scientific">Burkholderia singularis</name>
    <dbReference type="NCBI Taxonomy" id="1503053"/>
    <lineage>
        <taxon>Bacteria</taxon>
        <taxon>Pseudomonadati</taxon>
        <taxon>Pseudomonadota</taxon>
        <taxon>Betaproteobacteria</taxon>
        <taxon>Burkholderiales</taxon>
        <taxon>Burkholderiaceae</taxon>
        <taxon>Burkholderia</taxon>
        <taxon>pseudomallei group</taxon>
    </lineage>
</organism>
<evidence type="ECO:0000313" key="1">
    <source>
        <dbReference type="EMBL" id="SMF99563.1"/>
    </source>
</evidence>
<name>A0A238H3F0_9BURK</name>
<sequence>MKAGVGMRTTVRPLQAGAAVLPKEFSRIFASRAMRIARRGAVCVPKTS</sequence>
<proteinExistence type="predicted"/>